<sequence>MSFTCFGQSKTRLQSQYDQIFHIKKEKYPQGEYLRKMVNSLEEDHEFEDLVNNNKLYLDYLLTNFSTGDNYQELLALKKNKALQEKFINALEADSLFNSAMFKLSEKASNPSFVQDTVSMDELLNVAVKFFNIKGITKEGHYAGKVCSGINAIVETLPKRKPHLEAFSFSTILQNIKHQDENMQDEFIAAIYELYKLDLGVEKEDRLLRAQGVMFSLMRNNAKLKQLLLSEYEKKKEYLPFVISHG</sequence>
<organism evidence="1 2">
    <name type="scientific">Psychroflexus aurantiacus</name>
    <dbReference type="NCBI Taxonomy" id="2709310"/>
    <lineage>
        <taxon>Bacteria</taxon>
        <taxon>Pseudomonadati</taxon>
        <taxon>Bacteroidota</taxon>
        <taxon>Flavobacteriia</taxon>
        <taxon>Flavobacteriales</taxon>
        <taxon>Flavobacteriaceae</taxon>
        <taxon>Psychroflexus</taxon>
    </lineage>
</organism>
<gene>
    <name evidence="1" type="ORF">G3567_09660</name>
</gene>
<dbReference type="AlphaFoldDB" id="A0A6B3R2Z9"/>
<protein>
    <submittedName>
        <fullName evidence="1">Uncharacterized protein</fullName>
    </submittedName>
</protein>
<dbReference type="EMBL" id="JAAIKD010000005">
    <property type="protein sequence ID" value="NEV94408.1"/>
    <property type="molecule type" value="Genomic_DNA"/>
</dbReference>
<proteinExistence type="predicted"/>
<reference evidence="1 2" key="1">
    <citation type="submission" date="2020-02" db="EMBL/GenBank/DDBJ databases">
        <title>Flavobacteriaceae Psychroflexus bacterium YR1-1, complete genome.</title>
        <authorList>
            <person name="Li Y."/>
            <person name="Wu S."/>
        </authorList>
    </citation>
    <scope>NUCLEOTIDE SEQUENCE [LARGE SCALE GENOMIC DNA]</scope>
    <source>
        <strain evidence="1 2">YR1-1</strain>
    </source>
</reference>
<dbReference type="Proteomes" id="UP000478505">
    <property type="component" value="Unassembled WGS sequence"/>
</dbReference>
<keyword evidence="2" id="KW-1185">Reference proteome</keyword>
<accession>A0A6B3R2Z9</accession>
<name>A0A6B3R2Z9_9FLAO</name>
<evidence type="ECO:0000313" key="2">
    <source>
        <dbReference type="Proteomes" id="UP000478505"/>
    </source>
</evidence>
<comment type="caution">
    <text evidence="1">The sequence shown here is derived from an EMBL/GenBank/DDBJ whole genome shotgun (WGS) entry which is preliminary data.</text>
</comment>
<evidence type="ECO:0000313" key="1">
    <source>
        <dbReference type="EMBL" id="NEV94408.1"/>
    </source>
</evidence>